<name>A0A9D2RZX9_9FIRM</name>
<reference evidence="1" key="1">
    <citation type="journal article" date="2021" name="PeerJ">
        <title>Extensive microbial diversity within the chicken gut microbiome revealed by metagenomics and culture.</title>
        <authorList>
            <person name="Gilroy R."/>
            <person name="Ravi A."/>
            <person name="Getino M."/>
            <person name="Pursley I."/>
            <person name="Horton D.L."/>
            <person name="Alikhan N.F."/>
            <person name="Baker D."/>
            <person name="Gharbi K."/>
            <person name="Hall N."/>
            <person name="Watson M."/>
            <person name="Adriaenssens E.M."/>
            <person name="Foster-Nyarko E."/>
            <person name="Jarju S."/>
            <person name="Secka A."/>
            <person name="Antonio M."/>
            <person name="Oren A."/>
            <person name="Chaudhuri R.R."/>
            <person name="La Ragione R."/>
            <person name="Hildebrand F."/>
            <person name="Pallen M.J."/>
        </authorList>
    </citation>
    <scope>NUCLEOTIDE SEQUENCE</scope>
    <source>
        <strain evidence="1">ChiBcec8-14828</strain>
    </source>
</reference>
<comment type="caution">
    <text evidence="1">The sequence shown here is derived from an EMBL/GenBank/DDBJ whole genome shotgun (WGS) entry which is preliminary data.</text>
</comment>
<dbReference type="Proteomes" id="UP000824209">
    <property type="component" value="Unassembled WGS sequence"/>
</dbReference>
<organism evidence="1 2">
    <name type="scientific">Candidatus Ruthenibacterium avium</name>
    <dbReference type="NCBI Taxonomy" id="2838751"/>
    <lineage>
        <taxon>Bacteria</taxon>
        <taxon>Bacillati</taxon>
        <taxon>Bacillota</taxon>
        <taxon>Clostridia</taxon>
        <taxon>Eubacteriales</taxon>
        <taxon>Oscillospiraceae</taxon>
        <taxon>Ruthenibacterium</taxon>
    </lineage>
</organism>
<sequence length="67" mass="7615">MEFCQACRAQARVSAAEVDAEQVTLHYICVNRNCGQYRKEIGQKVLRRKDTGYQCEKSFQSGQAALK</sequence>
<proteinExistence type="predicted"/>
<protein>
    <submittedName>
        <fullName evidence="1">Uncharacterized protein</fullName>
    </submittedName>
</protein>
<accession>A0A9D2RZX9</accession>
<dbReference type="EMBL" id="DWYA01000013">
    <property type="protein sequence ID" value="HJB39033.1"/>
    <property type="molecule type" value="Genomic_DNA"/>
</dbReference>
<evidence type="ECO:0000313" key="2">
    <source>
        <dbReference type="Proteomes" id="UP000824209"/>
    </source>
</evidence>
<evidence type="ECO:0000313" key="1">
    <source>
        <dbReference type="EMBL" id="HJB39033.1"/>
    </source>
</evidence>
<gene>
    <name evidence="1" type="ORF">H9943_01400</name>
</gene>
<reference evidence="1" key="2">
    <citation type="submission" date="2021-04" db="EMBL/GenBank/DDBJ databases">
        <authorList>
            <person name="Gilroy R."/>
        </authorList>
    </citation>
    <scope>NUCLEOTIDE SEQUENCE</scope>
    <source>
        <strain evidence="1">ChiBcec8-14828</strain>
    </source>
</reference>
<dbReference type="AlphaFoldDB" id="A0A9D2RZX9"/>